<feature type="region of interest" description="Disordered" evidence="1">
    <location>
        <begin position="681"/>
        <end position="746"/>
    </location>
</feature>
<dbReference type="Proteomes" id="UP000054408">
    <property type="component" value="Unassembled WGS sequence"/>
</dbReference>
<gene>
    <name evidence="3" type="ORF">AMSG_03829</name>
</gene>
<keyword evidence="2" id="KW-0472">Membrane</keyword>
<evidence type="ECO:0000313" key="4">
    <source>
        <dbReference type="Proteomes" id="UP000054408"/>
    </source>
</evidence>
<feature type="compositionally biased region" description="Low complexity" evidence="1">
    <location>
        <begin position="992"/>
        <end position="1001"/>
    </location>
</feature>
<dbReference type="EMBL" id="GL349446">
    <property type="protein sequence ID" value="KNC47395.1"/>
    <property type="molecule type" value="Genomic_DNA"/>
</dbReference>
<keyword evidence="2" id="KW-1133">Transmembrane helix</keyword>
<feature type="region of interest" description="Disordered" evidence="1">
    <location>
        <begin position="803"/>
        <end position="938"/>
    </location>
</feature>
<keyword evidence="2" id="KW-0812">Transmembrane</keyword>
<feature type="compositionally biased region" description="Basic residues" evidence="1">
    <location>
        <begin position="1"/>
        <end position="10"/>
    </location>
</feature>
<feature type="compositionally biased region" description="Pro residues" evidence="1">
    <location>
        <begin position="915"/>
        <end position="927"/>
    </location>
</feature>
<feature type="compositionally biased region" description="Low complexity" evidence="1">
    <location>
        <begin position="686"/>
        <end position="695"/>
    </location>
</feature>
<feature type="transmembrane region" description="Helical" evidence="2">
    <location>
        <begin position="308"/>
        <end position="327"/>
    </location>
</feature>
<keyword evidence="4" id="KW-1185">Reference proteome</keyword>
<evidence type="ECO:0000313" key="3">
    <source>
        <dbReference type="EMBL" id="KNC47395.1"/>
    </source>
</evidence>
<name>A0A0L0D5B5_THETB</name>
<evidence type="ECO:0000256" key="2">
    <source>
        <dbReference type="SAM" id="Phobius"/>
    </source>
</evidence>
<evidence type="ECO:0000256" key="1">
    <source>
        <dbReference type="SAM" id="MobiDB-lite"/>
    </source>
</evidence>
<feature type="transmembrane region" description="Helical" evidence="2">
    <location>
        <begin position="198"/>
        <end position="222"/>
    </location>
</feature>
<dbReference type="AlphaFoldDB" id="A0A0L0D5B5"/>
<proteinExistence type="predicted"/>
<dbReference type="RefSeq" id="XP_013759733.1">
    <property type="nucleotide sequence ID" value="XM_013904279.1"/>
</dbReference>
<feature type="compositionally biased region" description="Low complexity" evidence="1">
    <location>
        <begin position="905"/>
        <end position="914"/>
    </location>
</feature>
<feature type="transmembrane region" description="Helical" evidence="2">
    <location>
        <begin position="347"/>
        <end position="366"/>
    </location>
</feature>
<feature type="compositionally biased region" description="Pro residues" evidence="1">
    <location>
        <begin position="838"/>
        <end position="847"/>
    </location>
</feature>
<dbReference type="GeneID" id="25563402"/>
<dbReference type="Gene3D" id="3.90.980.20">
    <property type="match status" value="1"/>
</dbReference>
<feature type="transmembrane region" description="Helical" evidence="2">
    <location>
        <begin position="86"/>
        <end position="104"/>
    </location>
</feature>
<reference evidence="3 4" key="1">
    <citation type="submission" date="2010-05" db="EMBL/GenBank/DDBJ databases">
        <title>The Genome Sequence of Thecamonas trahens ATCC 50062.</title>
        <authorList>
            <consortium name="The Broad Institute Genome Sequencing Platform"/>
            <person name="Russ C."/>
            <person name="Cuomo C."/>
            <person name="Shea T."/>
            <person name="Young S.K."/>
            <person name="Zeng Q."/>
            <person name="Koehrsen M."/>
            <person name="Haas B."/>
            <person name="Borodovsky M."/>
            <person name="Guigo R."/>
            <person name="Alvarado L."/>
            <person name="Berlin A."/>
            <person name="Bochicchio J."/>
            <person name="Borenstein D."/>
            <person name="Chapman S."/>
            <person name="Chen Z."/>
            <person name="Freedman E."/>
            <person name="Gellesch M."/>
            <person name="Goldberg J."/>
            <person name="Griggs A."/>
            <person name="Gujja S."/>
            <person name="Heilman E."/>
            <person name="Heiman D."/>
            <person name="Hepburn T."/>
            <person name="Howarth C."/>
            <person name="Jen D."/>
            <person name="Larson L."/>
            <person name="Mehta T."/>
            <person name="Park D."/>
            <person name="Pearson M."/>
            <person name="Roberts A."/>
            <person name="Saif S."/>
            <person name="Shenoy N."/>
            <person name="Sisk P."/>
            <person name="Stolte C."/>
            <person name="Sykes S."/>
            <person name="Thomson T."/>
            <person name="Walk T."/>
            <person name="White J."/>
            <person name="Yandava C."/>
            <person name="Burger G."/>
            <person name="Gray M.W."/>
            <person name="Holland P.W.H."/>
            <person name="King N."/>
            <person name="Lang F.B.F."/>
            <person name="Roger A.J."/>
            <person name="Ruiz-Trillo I."/>
            <person name="Lander E."/>
            <person name="Nusbaum C."/>
        </authorList>
    </citation>
    <scope>NUCLEOTIDE SEQUENCE [LARGE SCALE GENOMIC DNA]</scope>
    <source>
        <strain evidence="3 4">ATCC 50062</strain>
    </source>
</reference>
<feature type="transmembrane region" description="Helical" evidence="2">
    <location>
        <begin position="242"/>
        <end position="269"/>
    </location>
</feature>
<feature type="transmembrane region" description="Helical" evidence="2">
    <location>
        <begin position="110"/>
        <end position="132"/>
    </location>
</feature>
<sequence length="1014" mass="110365">MRLRHKHSSSRLHEIRTDAESGPLGAESLSSSSELSHDILLVNEKADFDEIMRNMPWIAAYQAVLMTLGMDQAAGKRRSVITTFRSLMLSLLLFSVSLVAFYNATRNERWTMLTLIGLWYFHCGVFLGVMTLHMPSRWFRHLIVSLVVHAADDPLVSLSSESDGGRGSRSRSEAVRQRAHADILPTHFLKILNHGFRYLMIAQLVAITFNVSIGAAFFIDIGTATDVYISIIQPFDSLGFKIFAFFSNTVATVVWIFPLPPFLLSLYILHKQFAHLADAIRRGAIPLPEDMAVTHQRIHRRSVFLTHFARWPIGLNISSHAVFSVFLSYRIVTQDSADMELLVIEMFWLLAATLVIFVITFLAAYVHSSGSEAMVFAIADVHAPTFDMRTELEYALSTVERRASGFRLAKTFLITWTVLAKIVSLFVSFLALLNNMQSVPELASTRVLFADYKYTFVCGECVGTEVGHARFERLPRAVIDMAFVALFNMHMVAGHAGQLDAEAAEQGDALSEAESFTFADIDAFVRSHWFFLTAEPLIDDTLSSTLFTTLLKHPELFRKLEPQPDVLEVAERAAPPARNGKRTEVVSSVDARFQLTRFHPYWASSLDALAARYPHLTHVEERPELVQLAVESFGEPPAARRPSASGLVAPRALSWTSARAGQVHSYLDFVSGLSHSAVAARRRSSRSSAGSLTRALHPAAGVTPPRSPAPKKRGRPRKSQSRNAGDKAPKKRKPRGTVPEGEVQHTKSHPLGSIIFGVKAIINGFECVGCGYVSRWACNVKRHIKTATCGIELGLIDSATREANRKKYSGKSASSRAKSAKTSAGPPRKKAKNNAGKPTPPPPPPPTATVAATASVDAESETLSSCSSISSDSDLSSSSSLISSSSLTSSLTSSVSLAKPPPTSVPTVAASSPPSATPAAPPAPPPTSRSGRRRKVPAKLREVALSDFETSQLYPQSLLAAAVSSAAVNSPSSPSPSPVQPRASPLSIRLPSTASSAHAASPLPKIKIRMSREQ</sequence>
<feature type="region of interest" description="Disordered" evidence="1">
    <location>
        <begin position="964"/>
        <end position="1014"/>
    </location>
</feature>
<feature type="compositionally biased region" description="Basic residues" evidence="1">
    <location>
        <begin position="709"/>
        <end position="720"/>
    </location>
</feature>
<protein>
    <submittedName>
        <fullName evidence="3">Uncharacterized protein</fullName>
    </submittedName>
</protein>
<feature type="transmembrane region" description="Helical" evidence="2">
    <location>
        <begin position="411"/>
        <end position="433"/>
    </location>
</feature>
<feature type="region of interest" description="Disordered" evidence="1">
    <location>
        <begin position="1"/>
        <end position="30"/>
    </location>
</feature>
<feature type="compositionally biased region" description="Low complexity" evidence="1">
    <location>
        <begin position="863"/>
        <end position="897"/>
    </location>
</feature>
<organism evidence="3 4">
    <name type="scientific">Thecamonas trahens ATCC 50062</name>
    <dbReference type="NCBI Taxonomy" id="461836"/>
    <lineage>
        <taxon>Eukaryota</taxon>
        <taxon>Apusozoa</taxon>
        <taxon>Apusomonadida</taxon>
        <taxon>Apusomonadidae</taxon>
        <taxon>Thecamonas</taxon>
    </lineage>
</organism>
<accession>A0A0L0D5B5</accession>
<feature type="compositionally biased region" description="Low complexity" evidence="1">
    <location>
        <begin position="810"/>
        <end position="824"/>
    </location>
</feature>